<evidence type="ECO:0000256" key="6">
    <source>
        <dbReference type="ARBA" id="ARBA00022777"/>
    </source>
</evidence>
<proteinExistence type="predicted"/>
<keyword evidence="5" id="KW-0547">Nucleotide-binding</keyword>
<dbReference type="InterPro" id="IPR003018">
    <property type="entry name" value="GAF"/>
</dbReference>
<evidence type="ECO:0000256" key="10">
    <source>
        <dbReference type="ARBA" id="ARBA00022912"/>
    </source>
</evidence>
<dbReference type="GO" id="GO:0004722">
    <property type="term" value="F:protein serine/threonine phosphatase activity"/>
    <property type="evidence" value="ECO:0007669"/>
    <property type="project" value="UniProtKB-EC"/>
</dbReference>
<dbReference type="InterPro" id="IPR036457">
    <property type="entry name" value="PPM-type-like_dom_sf"/>
</dbReference>
<protein>
    <recommendedName>
        <fullName evidence="1">protein-serine/threonine phosphatase</fullName>
        <ecNumber evidence="1">3.1.3.16</ecNumber>
    </recommendedName>
    <alternativeName>
        <fullName evidence="15">Protein-serine/threonine phosphatase</fullName>
    </alternativeName>
    <alternativeName>
        <fullName evidence="14">Serine/threonine-protein kinase</fullName>
    </alternativeName>
</protein>
<keyword evidence="11" id="KW-0464">Manganese</keyword>
<evidence type="ECO:0000256" key="4">
    <source>
        <dbReference type="ARBA" id="ARBA00022723"/>
    </source>
</evidence>
<evidence type="ECO:0000256" key="9">
    <source>
        <dbReference type="ARBA" id="ARBA00022842"/>
    </source>
</evidence>
<evidence type="ECO:0000256" key="3">
    <source>
        <dbReference type="ARBA" id="ARBA00022679"/>
    </source>
</evidence>
<keyword evidence="4" id="KW-0479">Metal-binding</keyword>
<gene>
    <name evidence="19" type="ORF">EV190_10215</name>
</gene>
<feature type="domain" description="GAF" evidence="17">
    <location>
        <begin position="21"/>
        <end position="193"/>
    </location>
</feature>
<comment type="catalytic activity">
    <reaction evidence="12">
        <text>O-phospho-L-seryl-[protein] + H2O = L-seryl-[protein] + phosphate</text>
        <dbReference type="Rhea" id="RHEA:20629"/>
        <dbReference type="Rhea" id="RHEA-COMP:9863"/>
        <dbReference type="Rhea" id="RHEA-COMP:11604"/>
        <dbReference type="ChEBI" id="CHEBI:15377"/>
        <dbReference type="ChEBI" id="CHEBI:29999"/>
        <dbReference type="ChEBI" id="CHEBI:43474"/>
        <dbReference type="ChEBI" id="CHEBI:83421"/>
        <dbReference type="EC" id="3.1.3.16"/>
    </reaction>
</comment>
<evidence type="ECO:0000256" key="5">
    <source>
        <dbReference type="ARBA" id="ARBA00022741"/>
    </source>
</evidence>
<keyword evidence="20" id="KW-1185">Reference proteome</keyword>
<dbReference type="Proteomes" id="UP000295281">
    <property type="component" value="Unassembled WGS sequence"/>
</dbReference>
<dbReference type="PANTHER" id="PTHR43156:SF2">
    <property type="entry name" value="STAGE II SPORULATION PROTEIN E"/>
    <property type="match status" value="1"/>
</dbReference>
<keyword evidence="7" id="KW-0378">Hydrolase</keyword>
<dbReference type="SMART" id="SM00065">
    <property type="entry name" value="GAF"/>
    <property type="match status" value="1"/>
</dbReference>
<feature type="domain" description="PPM-type phosphatase" evidence="18">
    <location>
        <begin position="210"/>
        <end position="427"/>
    </location>
</feature>
<evidence type="ECO:0000256" key="2">
    <source>
        <dbReference type="ARBA" id="ARBA00022553"/>
    </source>
</evidence>
<keyword evidence="6" id="KW-0418">Kinase</keyword>
<dbReference type="InterPro" id="IPR052016">
    <property type="entry name" value="Bact_Sigma-Reg"/>
</dbReference>
<evidence type="ECO:0000256" key="1">
    <source>
        <dbReference type="ARBA" id="ARBA00013081"/>
    </source>
</evidence>
<dbReference type="Pfam" id="PF01590">
    <property type="entry name" value="GAF"/>
    <property type="match status" value="1"/>
</dbReference>
<evidence type="ECO:0000256" key="16">
    <source>
        <dbReference type="SAM" id="MobiDB-lite"/>
    </source>
</evidence>
<dbReference type="SUPFAM" id="SSF81606">
    <property type="entry name" value="PP2C-like"/>
    <property type="match status" value="1"/>
</dbReference>
<evidence type="ECO:0000256" key="12">
    <source>
        <dbReference type="ARBA" id="ARBA00047761"/>
    </source>
</evidence>
<dbReference type="OrthoDB" id="118142at2"/>
<organism evidence="19 20">
    <name type="scientific">Actinorugispora endophytica</name>
    <dbReference type="NCBI Taxonomy" id="1605990"/>
    <lineage>
        <taxon>Bacteria</taxon>
        <taxon>Bacillati</taxon>
        <taxon>Actinomycetota</taxon>
        <taxon>Actinomycetes</taxon>
        <taxon>Streptosporangiales</taxon>
        <taxon>Nocardiopsidaceae</taxon>
        <taxon>Actinorugispora</taxon>
    </lineage>
</organism>
<dbReference type="Gene3D" id="3.60.40.10">
    <property type="entry name" value="PPM-type phosphatase domain"/>
    <property type="match status" value="1"/>
</dbReference>
<accession>A0A4R6V2J1</accession>
<evidence type="ECO:0000256" key="14">
    <source>
        <dbReference type="ARBA" id="ARBA00075117"/>
    </source>
</evidence>
<name>A0A4R6V2J1_9ACTN</name>
<evidence type="ECO:0000259" key="18">
    <source>
        <dbReference type="SMART" id="SM00331"/>
    </source>
</evidence>
<dbReference type="InterPro" id="IPR001932">
    <property type="entry name" value="PPM-type_phosphatase-like_dom"/>
</dbReference>
<dbReference type="Pfam" id="PF07228">
    <property type="entry name" value="SpoIIE"/>
    <property type="match status" value="1"/>
</dbReference>
<comment type="function">
    <text evidence="13">Primarily acts as an independent SigF regulator that is sensitive to the osmosensory signal, mediating the cross talk of PknD with the SigF regulon. Possesses both phosphatase and kinase activities. The kinase domain functions as a classic anti-sigma factor-like kinase to phosphorylate the anti-anti-sigma factor domain at the canonical regulatory site, and the phosphatase domain antagonizes this activity.</text>
</comment>
<comment type="caution">
    <text evidence="19">The sequence shown here is derived from an EMBL/GenBank/DDBJ whole genome shotgun (WGS) entry which is preliminary data.</text>
</comment>
<keyword evidence="3" id="KW-0808">Transferase</keyword>
<evidence type="ECO:0000256" key="15">
    <source>
        <dbReference type="ARBA" id="ARBA00081350"/>
    </source>
</evidence>
<evidence type="ECO:0000256" key="11">
    <source>
        <dbReference type="ARBA" id="ARBA00023211"/>
    </source>
</evidence>
<evidence type="ECO:0000256" key="13">
    <source>
        <dbReference type="ARBA" id="ARBA00056274"/>
    </source>
</evidence>
<keyword evidence="9" id="KW-0460">Magnesium</keyword>
<dbReference type="SMART" id="SM00331">
    <property type="entry name" value="PP2C_SIG"/>
    <property type="match status" value="1"/>
</dbReference>
<dbReference type="AlphaFoldDB" id="A0A4R6V2J1"/>
<dbReference type="EMBL" id="SNYN01000002">
    <property type="protein sequence ID" value="TDQ54183.1"/>
    <property type="molecule type" value="Genomic_DNA"/>
</dbReference>
<evidence type="ECO:0000313" key="20">
    <source>
        <dbReference type="Proteomes" id="UP000295281"/>
    </source>
</evidence>
<dbReference type="SUPFAM" id="SSF55781">
    <property type="entry name" value="GAF domain-like"/>
    <property type="match status" value="1"/>
</dbReference>
<dbReference type="EC" id="3.1.3.16" evidence="1"/>
<dbReference type="InterPro" id="IPR029016">
    <property type="entry name" value="GAF-like_dom_sf"/>
</dbReference>
<keyword evidence="8" id="KW-0067">ATP-binding</keyword>
<keyword evidence="2" id="KW-0597">Phosphoprotein</keyword>
<dbReference type="Gene3D" id="3.30.450.40">
    <property type="match status" value="1"/>
</dbReference>
<dbReference type="GO" id="GO:0046872">
    <property type="term" value="F:metal ion binding"/>
    <property type="evidence" value="ECO:0007669"/>
    <property type="project" value="UniProtKB-KW"/>
</dbReference>
<sequence>MSQDAGDTGNGLDGVLEQALSRLILLAEVSTVLGSSLDGDDVPRRLARLLVPQLADWCEVDLLEDGLYRAALVHRDSDTVLPPEAERALPDPDPLSKSPVERVLAGEGPLLVEEFAAAATPLERAHRELTDALGARTEILAPLHVRQRVLGVLSLVRTDPEHPLTKDDLALVEDVARRAGLALDNARLYAAQRDAAQDFQRALLPVLPAVDHLKLAARYTAAQVGAEVGGDWYDAFVLPDGVTALAVGDVSGHDLAAAVQMSKLQNMLRALAWDNVEPPSGVMRRLDGLFQYLSDERTATAVYGRVEGPVGGPWHWRWCNAGHPAPLLVTHEGKTRYLTEGHGVLLGFDASYQRRDAREALPPLSTLLLYTDGLVERRGELLDRGMARLRQQAALLAREPVDAFCDGILAGMPTVPEDDVVLLALRVPQADPGATGQSGPPVSARSVPRRSR</sequence>
<evidence type="ECO:0000259" key="17">
    <source>
        <dbReference type="SMART" id="SM00065"/>
    </source>
</evidence>
<dbReference type="GO" id="GO:0016301">
    <property type="term" value="F:kinase activity"/>
    <property type="evidence" value="ECO:0007669"/>
    <property type="project" value="UniProtKB-KW"/>
</dbReference>
<feature type="region of interest" description="Disordered" evidence="16">
    <location>
        <begin position="430"/>
        <end position="452"/>
    </location>
</feature>
<dbReference type="FunFam" id="3.60.40.10:FF:000005">
    <property type="entry name" value="Serine/threonine protein phosphatase"/>
    <property type="match status" value="1"/>
</dbReference>
<dbReference type="PANTHER" id="PTHR43156">
    <property type="entry name" value="STAGE II SPORULATION PROTEIN E-RELATED"/>
    <property type="match status" value="1"/>
</dbReference>
<keyword evidence="10" id="KW-0904">Protein phosphatase</keyword>
<dbReference type="GO" id="GO:0005524">
    <property type="term" value="F:ATP binding"/>
    <property type="evidence" value="ECO:0007669"/>
    <property type="project" value="UniProtKB-KW"/>
</dbReference>
<dbReference type="RefSeq" id="WP_133740203.1">
    <property type="nucleotide sequence ID" value="NZ_SNYN01000002.1"/>
</dbReference>
<evidence type="ECO:0000256" key="7">
    <source>
        <dbReference type="ARBA" id="ARBA00022801"/>
    </source>
</evidence>
<reference evidence="19 20" key="1">
    <citation type="submission" date="2019-03" db="EMBL/GenBank/DDBJ databases">
        <title>Genomic Encyclopedia of Type Strains, Phase IV (KMG-IV): sequencing the most valuable type-strain genomes for metagenomic binning, comparative biology and taxonomic classification.</title>
        <authorList>
            <person name="Goeker M."/>
        </authorList>
    </citation>
    <scope>NUCLEOTIDE SEQUENCE [LARGE SCALE GENOMIC DNA]</scope>
    <source>
        <strain evidence="19 20">DSM 46770</strain>
    </source>
</reference>
<evidence type="ECO:0000313" key="19">
    <source>
        <dbReference type="EMBL" id="TDQ54183.1"/>
    </source>
</evidence>
<evidence type="ECO:0000256" key="8">
    <source>
        <dbReference type="ARBA" id="ARBA00022840"/>
    </source>
</evidence>